<protein>
    <submittedName>
        <fullName evidence="1">Uncharacterized protein</fullName>
    </submittedName>
</protein>
<organism evidence="1 2">
    <name type="scientific">Mycena citricolor</name>
    <dbReference type="NCBI Taxonomy" id="2018698"/>
    <lineage>
        <taxon>Eukaryota</taxon>
        <taxon>Fungi</taxon>
        <taxon>Dikarya</taxon>
        <taxon>Basidiomycota</taxon>
        <taxon>Agaricomycotina</taxon>
        <taxon>Agaricomycetes</taxon>
        <taxon>Agaricomycetidae</taxon>
        <taxon>Agaricales</taxon>
        <taxon>Marasmiineae</taxon>
        <taxon>Mycenaceae</taxon>
        <taxon>Mycena</taxon>
    </lineage>
</organism>
<keyword evidence="2" id="KW-1185">Reference proteome</keyword>
<comment type="caution">
    <text evidence="1">The sequence shown here is derived from an EMBL/GenBank/DDBJ whole genome shotgun (WGS) entry which is preliminary data.</text>
</comment>
<evidence type="ECO:0000313" key="1">
    <source>
        <dbReference type="EMBL" id="CAK5281654.1"/>
    </source>
</evidence>
<gene>
    <name evidence="1" type="ORF">MYCIT1_LOCUS32870</name>
</gene>
<sequence length="86" mass="9344">MVPGSGAIRSLLVRLSPCKPCACQCFIAFAPSTSFQLVPQRNYPTFPNGPLLSGVTINNAESSMQHYAVVDFSGWGDYGWSWLLTS</sequence>
<accession>A0AAD2HSM7</accession>
<evidence type="ECO:0000313" key="2">
    <source>
        <dbReference type="Proteomes" id="UP001295794"/>
    </source>
</evidence>
<proteinExistence type="predicted"/>
<reference evidence="1" key="1">
    <citation type="submission" date="2023-11" db="EMBL/GenBank/DDBJ databases">
        <authorList>
            <person name="De Vega J J."/>
            <person name="De Vega J J."/>
        </authorList>
    </citation>
    <scope>NUCLEOTIDE SEQUENCE</scope>
</reference>
<dbReference type="EMBL" id="CAVNYO010000444">
    <property type="protein sequence ID" value="CAK5281654.1"/>
    <property type="molecule type" value="Genomic_DNA"/>
</dbReference>
<dbReference type="AlphaFoldDB" id="A0AAD2HSM7"/>
<dbReference type="Proteomes" id="UP001295794">
    <property type="component" value="Unassembled WGS sequence"/>
</dbReference>
<name>A0AAD2HSM7_9AGAR</name>